<keyword evidence="5" id="KW-0704">Schiff base</keyword>
<proteinExistence type="inferred from homology"/>
<dbReference type="HAMAP" id="MF_00114">
    <property type="entry name" value="DeoC_type1"/>
    <property type="match status" value="1"/>
</dbReference>
<comment type="catalytic activity">
    <reaction evidence="7">
        <text>2-deoxy-D-ribose 5-phosphate = D-glyceraldehyde 3-phosphate + acetaldehyde</text>
        <dbReference type="Rhea" id="RHEA:12821"/>
        <dbReference type="ChEBI" id="CHEBI:15343"/>
        <dbReference type="ChEBI" id="CHEBI:59776"/>
        <dbReference type="ChEBI" id="CHEBI:62877"/>
        <dbReference type="EC" id="4.1.2.4"/>
    </reaction>
</comment>
<protein>
    <recommendedName>
        <fullName evidence="2">deoxyribose-phosphate aldolase</fullName>
        <ecNumber evidence="2">4.1.2.4</ecNumber>
    </recommendedName>
    <alternativeName>
        <fullName evidence="6">2-deoxy-D-ribose 5-phosphate aldolase</fullName>
    </alternativeName>
</protein>
<dbReference type="InterPro" id="IPR011343">
    <property type="entry name" value="DeoC"/>
</dbReference>
<dbReference type="SMART" id="SM01133">
    <property type="entry name" value="DeoC"/>
    <property type="match status" value="1"/>
</dbReference>
<evidence type="ECO:0000256" key="2">
    <source>
        <dbReference type="ARBA" id="ARBA00012515"/>
    </source>
</evidence>
<evidence type="ECO:0000313" key="8">
    <source>
        <dbReference type="EMBL" id="MPL78916.1"/>
    </source>
</evidence>
<evidence type="ECO:0000256" key="4">
    <source>
        <dbReference type="ARBA" id="ARBA00023239"/>
    </source>
</evidence>
<gene>
    <name evidence="8" type="primary">deoC_6</name>
    <name evidence="8" type="ORF">SDC9_24788</name>
</gene>
<dbReference type="AlphaFoldDB" id="A0A644UIT2"/>
<dbReference type="InterPro" id="IPR002915">
    <property type="entry name" value="DeoC/FbaB/LacD_aldolase"/>
</dbReference>
<accession>A0A644UIT2</accession>
<dbReference type="GO" id="GO:0005737">
    <property type="term" value="C:cytoplasm"/>
    <property type="evidence" value="ECO:0007669"/>
    <property type="project" value="InterPro"/>
</dbReference>
<evidence type="ECO:0000256" key="1">
    <source>
        <dbReference type="ARBA" id="ARBA00010936"/>
    </source>
</evidence>
<dbReference type="Gene3D" id="3.20.20.70">
    <property type="entry name" value="Aldolase class I"/>
    <property type="match status" value="1"/>
</dbReference>
<dbReference type="InterPro" id="IPR028581">
    <property type="entry name" value="DeoC_typeI"/>
</dbReference>
<keyword evidence="3" id="KW-0963">Cytoplasm</keyword>
<name>A0A644UIT2_9ZZZZ</name>
<dbReference type="FunFam" id="3.20.20.70:FF:000044">
    <property type="entry name" value="Deoxyribose-phosphate aldolase"/>
    <property type="match status" value="1"/>
</dbReference>
<evidence type="ECO:0000256" key="7">
    <source>
        <dbReference type="ARBA" id="ARBA00048791"/>
    </source>
</evidence>
<dbReference type="EC" id="4.1.2.4" evidence="2"/>
<dbReference type="EMBL" id="VSSQ01000121">
    <property type="protein sequence ID" value="MPL78916.1"/>
    <property type="molecule type" value="Genomic_DNA"/>
</dbReference>
<dbReference type="Pfam" id="PF01791">
    <property type="entry name" value="DeoC"/>
    <property type="match status" value="1"/>
</dbReference>
<evidence type="ECO:0000256" key="6">
    <source>
        <dbReference type="ARBA" id="ARBA00032755"/>
    </source>
</evidence>
<organism evidence="8">
    <name type="scientific">bioreactor metagenome</name>
    <dbReference type="NCBI Taxonomy" id="1076179"/>
    <lineage>
        <taxon>unclassified sequences</taxon>
        <taxon>metagenomes</taxon>
        <taxon>ecological metagenomes</taxon>
    </lineage>
</organism>
<dbReference type="GO" id="GO:0016052">
    <property type="term" value="P:carbohydrate catabolic process"/>
    <property type="evidence" value="ECO:0007669"/>
    <property type="project" value="TreeGrafter"/>
</dbReference>
<dbReference type="PANTHER" id="PTHR10889:SF1">
    <property type="entry name" value="DEOXYRIBOSE-PHOSPHATE ALDOLASE"/>
    <property type="match status" value="1"/>
</dbReference>
<dbReference type="SUPFAM" id="SSF51569">
    <property type="entry name" value="Aldolase"/>
    <property type="match status" value="1"/>
</dbReference>
<evidence type="ECO:0000256" key="3">
    <source>
        <dbReference type="ARBA" id="ARBA00022490"/>
    </source>
</evidence>
<dbReference type="InterPro" id="IPR013785">
    <property type="entry name" value="Aldolase_TIM"/>
</dbReference>
<comment type="similarity">
    <text evidence="1">Belongs to the DeoC/FbaB aldolase family. DeoC type 1 subfamily.</text>
</comment>
<dbReference type="CDD" id="cd00959">
    <property type="entry name" value="DeoC"/>
    <property type="match status" value="1"/>
</dbReference>
<dbReference type="GO" id="GO:0009264">
    <property type="term" value="P:deoxyribonucleotide catabolic process"/>
    <property type="evidence" value="ECO:0007669"/>
    <property type="project" value="InterPro"/>
</dbReference>
<reference evidence="8" key="1">
    <citation type="submission" date="2019-08" db="EMBL/GenBank/DDBJ databases">
        <authorList>
            <person name="Kucharzyk K."/>
            <person name="Murdoch R.W."/>
            <person name="Higgins S."/>
            <person name="Loffler F."/>
        </authorList>
    </citation>
    <scope>NUCLEOTIDE SEQUENCE</scope>
</reference>
<evidence type="ECO:0000256" key="5">
    <source>
        <dbReference type="ARBA" id="ARBA00023270"/>
    </source>
</evidence>
<dbReference type="PANTHER" id="PTHR10889">
    <property type="entry name" value="DEOXYRIBOSE-PHOSPHATE ALDOLASE"/>
    <property type="match status" value="1"/>
</dbReference>
<dbReference type="PIRSF" id="PIRSF001357">
    <property type="entry name" value="DeoC"/>
    <property type="match status" value="1"/>
</dbReference>
<dbReference type="GO" id="GO:0004139">
    <property type="term" value="F:deoxyribose-phosphate aldolase activity"/>
    <property type="evidence" value="ECO:0007669"/>
    <property type="project" value="UniProtKB-EC"/>
</dbReference>
<keyword evidence="4 8" id="KW-0456">Lyase</keyword>
<dbReference type="NCBIfam" id="TIGR00126">
    <property type="entry name" value="deoC"/>
    <property type="match status" value="1"/>
</dbReference>
<comment type="caution">
    <text evidence="8">The sequence shown here is derived from an EMBL/GenBank/DDBJ whole genome shotgun (WGS) entry which is preliminary data.</text>
</comment>
<sequence>MNIAEHIEHTLLKPEATVQDIIKLCQEAKDAGLFGVCINPCYVALAKHLLTGTKIKIITVIGFPLGATYTEVKALETKMAIENHADEIDMVMNISAFKTGNYDAVIADIKQVVEAAKPYPVKVIIETCLLTDTEKHKAAQLVAQAGASFVKTSTGFSSGGATVEDVKILRQEADKGGIGVKAAGGIRDAAMAEAMLAAGADRIGTSAGPKIVGVVHAK</sequence>